<sequence length="260" mass="31250">MFDKWLATLPNWKILNDLRFEWNNISYQIDSLSIFSNTIHHFEVKNYEGDYYIEKDTWYLLSGTEISNPLIQLERTESLLRRFIKNLGFNYSIESYLIFINPEFHLYHAPRNPKIIFPNQLPRFMKNLRKKTSKIAYNHTKIIDQLISYHVPDSPYMRIPKYTFDELKKGIICPSCHTFYTAFNKKYLVCDHCGNKEYVTSAVLRCIEEFTLLFPERKLTVKEIQEWSKIIPHQTVRRIIANNYKIIRQGKTSYYIHPDK</sequence>
<gene>
    <name evidence="2" type="ORF">B4102_4061</name>
</gene>
<feature type="domain" description="NERD" evidence="1">
    <location>
        <begin position="1"/>
        <end position="103"/>
    </location>
</feature>
<dbReference type="Pfam" id="PF08378">
    <property type="entry name" value="NERD"/>
    <property type="match status" value="1"/>
</dbReference>
<dbReference type="PATRIC" id="fig|46224.3.peg.1391"/>
<comment type="caution">
    <text evidence="2">The sequence shown here is derived from an EMBL/GenBank/DDBJ whole genome shotgun (WGS) entry which is preliminary data.</text>
</comment>
<dbReference type="AlphaFoldDB" id="A0A150KKF7"/>
<dbReference type="PROSITE" id="PS50965">
    <property type="entry name" value="NERD"/>
    <property type="match status" value="1"/>
</dbReference>
<reference evidence="2 3" key="1">
    <citation type="submission" date="2016-01" db="EMBL/GenBank/DDBJ databases">
        <title>Genome Sequences of Twelve Sporeforming Bacillus Species Isolated from Foods.</title>
        <authorList>
            <person name="Berendsen E.M."/>
            <person name="Wells-Bennik M.H."/>
            <person name="Krawcyk A.O."/>
            <person name="De Jong A."/>
            <person name="Holsappel S."/>
            <person name="Eijlander R.T."/>
            <person name="Kuipers O.P."/>
        </authorList>
    </citation>
    <scope>NUCLEOTIDE SEQUENCE [LARGE SCALE GENOMIC DNA]</scope>
    <source>
        <strain evidence="2 3">B4102</strain>
    </source>
</reference>
<dbReference type="Proteomes" id="UP000075666">
    <property type="component" value="Unassembled WGS sequence"/>
</dbReference>
<dbReference type="EMBL" id="LQYN01000149">
    <property type="protein sequence ID" value="KYC87126.1"/>
    <property type="molecule type" value="Genomic_DNA"/>
</dbReference>
<protein>
    <recommendedName>
        <fullName evidence="1">NERD domain-containing protein</fullName>
    </recommendedName>
</protein>
<evidence type="ECO:0000313" key="3">
    <source>
        <dbReference type="Proteomes" id="UP000075666"/>
    </source>
</evidence>
<evidence type="ECO:0000259" key="1">
    <source>
        <dbReference type="PROSITE" id="PS50965"/>
    </source>
</evidence>
<name>A0A150KKF7_9BACI</name>
<keyword evidence="3" id="KW-1185">Reference proteome</keyword>
<accession>A0A150KKF7</accession>
<evidence type="ECO:0000313" key="2">
    <source>
        <dbReference type="EMBL" id="KYC87126.1"/>
    </source>
</evidence>
<dbReference type="STRING" id="46224.B4102_4061"/>
<dbReference type="InterPro" id="IPR011528">
    <property type="entry name" value="NERD"/>
</dbReference>
<organism evidence="2 3">
    <name type="scientific">Heyndrickxia sporothermodurans</name>
    <dbReference type="NCBI Taxonomy" id="46224"/>
    <lineage>
        <taxon>Bacteria</taxon>
        <taxon>Bacillati</taxon>
        <taxon>Bacillota</taxon>
        <taxon>Bacilli</taxon>
        <taxon>Bacillales</taxon>
        <taxon>Bacillaceae</taxon>
        <taxon>Heyndrickxia</taxon>
    </lineage>
</organism>
<proteinExistence type="predicted"/>